<protein>
    <recommendedName>
        <fullName evidence="12">DUF421 domain-containing protein</fullName>
    </recommendedName>
</protein>
<evidence type="ECO:0000256" key="7">
    <source>
        <dbReference type="SAM" id="Phobius"/>
    </source>
</evidence>
<dbReference type="GO" id="GO:0005886">
    <property type="term" value="C:plasma membrane"/>
    <property type="evidence" value="ECO:0007669"/>
    <property type="project" value="UniProtKB-SubCell"/>
</dbReference>
<comment type="subcellular location">
    <subcellularLocation>
        <location evidence="1">Cell membrane</location>
        <topology evidence="1">Multi-pass membrane protein</topology>
    </subcellularLocation>
</comment>
<dbReference type="InterPro" id="IPR007353">
    <property type="entry name" value="DUF421"/>
</dbReference>
<dbReference type="PROSITE" id="PS51257">
    <property type="entry name" value="PROKAR_LIPOPROTEIN"/>
    <property type="match status" value="1"/>
</dbReference>
<evidence type="ECO:0000259" key="8">
    <source>
        <dbReference type="Pfam" id="PF04239"/>
    </source>
</evidence>
<dbReference type="PANTHER" id="PTHR34582">
    <property type="entry name" value="UPF0702 TRANSMEMBRANE PROTEIN YCAP"/>
    <property type="match status" value="1"/>
</dbReference>
<dbReference type="RefSeq" id="WP_073217322.1">
    <property type="nucleotide sequence ID" value="NZ_FNNS01000011.1"/>
</dbReference>
<dbReference type="InterPro" id="IPR048454">
    <property type="entry name" value="YetF_N"/>
</dbReference>
<organism evidence="10 11">
    <name type="scientific">Aequorivita viscosa</name>
    <dbReference type="NCBI Taxonomy" id="797419"/>
    <lineage>
        <taxon>Bacteria</taxon>
        <taxon>Pseudomonadati</taxon>
        <taxon>Bacteroidota</taxon>
        <taxon>Flavobacteriia</taxon>
        <taxon>Flavobacteriales</taxon>
        <taxon>Flavobacteriaceae</taxon>
        <taxon>Aequorivita</taxon>
    </lineage>
</organism>
<proteinExistence type="inferred from homology"/>
<evidence type="ECO:0000313" key="10">
    <source>
        <dbReference type="EMBL" id="SHJ09063.1"/>
    </source>
</evidence>
<dbReference type="AlphaFoldDB" id="A0A1M6GGS8"/>
<feature type="domain" description="YetF-like N-terminal transmembrane" evidence="9">
    <location>
        <begin position="17"/>
        <end position="85"/>
    </location>
</feature>
<dbReference type="PANTHER" id="PTHR34582:SF6">
    <property type="entry name" value="UPF0702 TRANSMEMBRANE PROTEIN YCAP"/>
    <property type="match status" value="1"/>
</dbReference>
<reference evidence="11" key="1">
    <citation type="submission" date="2016-11" db="EMBL/GenBank/DDBJ databases">
        <authorList>
            <person name="Varghese N."/>
            <person name="Submissions S."/>
        </authorList>
    </citation>
    <scope>NUCLEOTIDE SEQUENCE [LARGE SCALE GENOMIC DNA]</scope>
    <source>
        <strain evidence="11">DSM 26349</strain>
    </source>
</reference>
<evidence type="ECO:0008006" key="12">
    <source>
        <dbReference type="Google" id="ProtNLM"/>
    </source>
</evidence>
<accession>A0A1M6GGS8</accession>
<evidence type="ECO:0000256" key="4">
    <source>
        <dbReference type="ARBA" id="ARBA00022692"/>
    </source>
</evidence>
<evidence type="ECO:0000256" key="5">
    <source>
        <dbReference type="ARBA" id="ARBA00022989"/>
    </source>
</evidence>
<feature type="transmembrane region" description="Helical" evidence="7">
    <location>
        <begin position="46"/>
        <end position="65"/>
    </location>
</feature>
<feature type="transmembrane region" description="Helical" evidence="7">
    <location>
        <begin position="12"/>
        <end position="34"/>
    </location>
</feature>
<keyword evidence="6 7" id="KW-0472">Membrane</keyword>
<name>A0A1M6GGS8_9FLAO</name>
<keyword evidence="5 7" id="KW-1133">Transmembrane helix</keyword>
<feature type="domain" description="YetF C-terminal" evidence="8">
    <location>
        <begin position="89"/>
        <end position="168"/>
    </location>
</feature>
<keyword evidence="4 7" id="KW-0812">Transmembrane</keyword>
<keyword evidence="11" id="KW-1185">Reference proteome</keyword>
<dbReference type="EMBL" id="FQYV01000009">
    <property type="protein sequence ID" value="SHJ09063.1"/>
    <property type="molecule type" value="Genomic_DNA"/>
</dbReference>
<dbReference type="OrthoDB" id="9793799at2"/>
<dbReference type="Gene3D" id="3.30.240.20">
    <property type="entry name" value="bsu07140 like domains"/>
    <property type="match status" value="1"/>
</dbReference>
<keyword evidence="3" id="KW-1003">Cell membrane</keyword>
<dbReference type="Pfam" id="PF04239">
    <property type="entry name" value="DUF421"/>
    <property type="match status" value="1"/>
</dbReference>
<gene>
    <name evidence="10" type="ORF">SAMN04487908_10977</name>
</gene>
<evidence type="ECO:0000259" key="9">
    <source>
        <dbReference type="Pfam" id="PF20730"/>
    </source>
</evidence>
<dbReference type="Pfam" id="PF20730">
    <property type="entry name" value="YetF_N"/>
    <property type="match status" value="1"/>
</dbReference>
<evidence type="ECO:0000313" key="11">
    <source>
        <dbReference type="Proteomes" id="UP000184172"/>
    </source>
</evidence>
<evidence type="ECO:0000256" key="6">
    <source>
        <dbReference type="ARBA" id="ARBA00023136"/>
    </source>
</evidence>
<comment type="similarity">
    <text evidence="2">Belongs to the UPF0702 family.</text>
</comment>
<dbReference type="STRING" id="797419.SAMN05216556_11138"/>
<evidence type="ECO:0000256" key="2">
    <source>
        <dbReference type="ARBA" id="ARBA00006448"/>
    </source>
</evidence>
<dbReference type="InterPro" id="IPR023090">
    <property type="entry name" value="UPF0702_alpha/beta_dom_sf"/>
</dbReference>
<dbReference type="Proteomes" id="UP000184172">
    <property type="component" value="Unassembled WGS sequence"/>
</dbReference>
<evidence type="ECO:0000256" key="3">
    <source>
        <dbReference type="ARBA" id="ARBA00022475"/>
    </source>
</evidence>
<sequence>MEKWIQISSTAAWGIFISCVLVYIAVILFTRIFGKRSFSKMSSFDFAMTVAVGSIIATTILSASVSLLEGLLGLFLVYLLQLTAAFLRRYKFFSDAIDNTPLLLMDGPKILHENLKKARVTEADLRAKLREANVINLSQVQAAVFETTGDIAILHSDKNEPNFDVWLLKDVVR</sequence>
<evidence type="ECO:0000256" key="1">
    <source>
        <dbReference type="ARBA" id="ARBA00004651"/>
    </source>
</evidence>